<dbReference type="Proteomes" id="UP000307999">
    <property type="component" value="Unassembled WGS sequence"/>
</dbReference>
<dbReference type="SMART" id="SM00450">
    <property type="entry name" value="RHOD"/>
    <property type="match status" value="1"/>
</dbReference>
<dbReference type="CDD" id="cd00158">
    <property type="entry name" value="RHOD"/>
    <property type="match status" value="1"/>
</dbReference>
<protein>
    <submittedName>
        <fullName evidence="3">Rhodanese-like domain-containing protein</fullName>
    </submittedName>
</protein>
<dbReference type="Gene3D" id="3.40.250.10">
    <property type="entry name" value="Rhodanese-like domain"/>
    <property type="match status" value="1"/>
</dbReference>
<dbReference type="InterPro" id="IPR050229">
    <property type="entry name" value="GlpE_sulfurtransferase"/>
</dbReference>
<organism evidence="3 4">
    <name type="scientific">Thalassotalea mangrovi</name>
    <dbReference type="NCBI Taxonomy" id="2572245"/>
    <lineage>
        <taxon>Bacteria</taxon>
        <taxon>Pseudomonadati</taxon>
        <taxon>Pseudomonadota</taxon>
        <taxon>Gammaproteobacteria</taxon>
        <taxon>Alteromonadales</taxon>
        <taxon>Colwelliaceae</taxon>
        <taxon>Thalassotalea</taxon>
    </lineage>
</organism>
<keyword evidence="4" id="KW-1185">Reference proteome</keyword>
<dbReference type="AlphaFoldDB" id="A0A4U1B8P8"/>
<keyword evidence="1" id="KW-0472">Membrane</keyword>
<evidence type="ECO:0000313" key="4">
    <source>
        <dbReference type="Proteomes" id="UP000307999"/>
    </source>
</evidence>
<feature type="transmembrane region" description="Helical" evidence="1">
    <location>
        <begin position="12"/>
        <end position="30"/>
    </location>
</feature>
<dbReference type="InterPro" id="IPR001763">
    <property type="entry name" value="Rhodanese-like_dom"/>
</dbReference>
<feature type="domain" description="Rhodanese" evidence="2">
    <location>
        <begin position="50"/>
        <end position="141"/>
    </location>
</feature>
<proteinExistence type="predicted"/>
<keyword evidence="1" id="KW-1133">Transmembrane helix</keyword>
<evidence type="ECO:0000256" key="1">
    <source>
        <dbReference type="SAM" id="Phobius"/>
    </source>
</evidence>
<dbReference type="PANTHER" id="PTHR43031:SF18">
    <property type="entry name" value="RHODANESE-RELATED SULFURTRANSFERASES"/>
    <property type="match status" value="1"/>
</dbReference>
<dbReference type="OrthoDB" id="9808735at2"/>
<accession>A0A4U1B8P8</accession>
<keyword evidence="1" id="KW-0812">Transmembrane</keyword>
<dbReference type="RefSeq" id="WP_136734715.1">
    <property type="nucleotide sequence ID" value="NZ_SWDB01000007.1"/>
</dbReference>
<dbReference type="PROSITE" id="PS50206">
    <property type="entry name" value="RHODANESE_3"/>
    <property type="match status" value="1"/>
</dbReference>
<evidence type="ECO:0000313" key="3">
    <source>
        <dbReference type="EMBL" id="TKB46648.1"/>
    </source>
</evidence>
<dbReference type="PANTHER" id="PTHR43031">
    <property type="entry name" value="FAD-DEPENDENT OXIDOREDUCTASE"/>
    <property type="match status" value="1"/>
</dbReference>
<dbReference type="Pfam" id="PF00581">
    <property type="entry name" value="Rhodanese"/>
    <property type="match status" value="1"/>
</dbReference>
<comment type="caution">
    <text evidence="3">The sequence shown here is derived from an EMBL/GenBank/DDBJ whole genome shotgun (WGS) entry which is preliminary data.</text>
</comment>
<evidence type="ECO:0000259" key="2">
    <source>
        <dbReference type="PROSITE" id="PS50206"/>
    </source>
</evidence>
<reference evidence="3 4" key="1">
    <citation type="submission" date="2019-04" db="EMBL/GenBank/DDBJ databases">
        <title>Thalassotalea guangxiensis sp. nov., isolated from sediment of the coastal wetland.</title>
        <authorList>
            <person name="Zheng S."/>
            <person name="Zhang D."/>
        </authorList>
    </citation>
    <scope>NUCLEOTIDE SEQUENCE [LARGE SCALE GENOMIC DNA]</scope>
    <source>
        <strain evidence="3 4">ZS-4</strain>
    </source>
</reference>
<sequence length="141" mass="15477">MEQYVDFLSNHPVLSMAWLAIASLLIFTSVKKRFSSIKSISTQELTMLVNREDGVIVDIRADKDFRKGHIFGSKHLSAEKINSNELTSLEKYKDKPIIVVCAAGMTAVKAANQLSKAGFANVTYLQGGLSAWQSASLPISK</sequence>
<dbReference type="InterPro" id="IPR036873">
    <property type="entry name" value="Rhodanese-like_dom_sf"/>
</dbReference>
<dbReference type="SUPFAM" id="SSF52821">
    <property type="entry name" value="Rhodanese/Cell cycle control phosphatase"/>
    <property type="match status" value="1"/>
</dbReference>
<gene>
    <name evidence="3" type="ORF">E8M12_03590</name>
</gene>
<name>A0A4U1B8P8_9GAMM</name>
<dbReference type="EMBL" id="SWDB01000007">
    <property type="protein sequence ID" value="TKB46648.1"/>
    <property type="molecule type" value="Genomic_DNA"/>
</dbReference>